<name>W4L8S9_9BACT</name>
<proteinExistence type="predicted"/>
<dbReference type="GO" id="GO:0035438">
    <property type="term" value="F:cyclic-di-GMP binding"/>
    <property type="evidence" value="ECO:0007669"/>
    <property type="project" value="InterPro"/>
</dbReference>
<dbReference type="Proteomes" id="UP000019140">
    <property type="component" value="Unassembled WGS sequence"/>
</dbReference>
<dbReference type="EMBL" id="AZHX01002461">
    <property type="protein sequence ID" value="ETW94498.1"/>
    <property type="molecule type" value="Genomic_DNA"/>
</dbReference>
<keyword evidence="3" id="KW-1185">Reference proteome</keyword>
<sequence length="122" mass="13636">MFHSRKFPRVSKEYRVSYSLVDQEQFDRNPVSSLAVNISGGGICFTSEEPLAKGSMVALDIDADDLHSSILALAKVKWCKTAGESYEVGAEFWWIGWRDNEAQTTVADFITTSTAAKRFDHP</sequence>
<accession>W4L8S9</accession>
<evidence type="ECO:0000313" key="2">
    <source>
        <dbReference type="EMBL" id="ETW94498.1"/>
    </source>
</evidence>
<dbReference type="AlphaFoldDB" id="W4L8S9"/>
<dbReference type="HOGENOM" id="CLU_2022491_0_0_7"/>
<gene>
    <name evidence="2" type="ORF">ETSY2_49710</name>
</gene>
<dbReference type="Pfam" id="PF07238">
    <property type="entry name" value="PilZ"/>
    <property type="match status" value="1"/>
</dbReference>
<feature type="domain" description="PilZ" evidence="1">
    <location>
        <begin position="5"/>
        <end position="93"/>
    </location>
</feature>
<evidence type="ECO:0000313" key="3">
    <source>
        <dbReference type="Proteomes" id="UP000019140"/>
    </source>
</evidence>
<dbReference type="InterPro" id="IPR009875">
    <property type="entry name" value="PilZ_domain"/>
</dbReference>
<evidence type="ECO:0000259" key="1">
    <source>
        <dbReference type="Pfam" id="PF07238"/>
    </source>
</evidence>
<dbReference type="Gene3D" id="2.40.10.220">
    <property type="entry name" value="predicted glycosyltransferase like domains"/>
    <property type="match status" value="1"/>
</dbReference>
<comment type="caution">
    <text evidence="2">The sequence shown here is derived from an EMBL/GenBank/DDBJ whole genome shotgun (WGS) entry which is preliminary data.</text>
</comment>
<reference evidence="2 3" key="1">
    <citation type="journal article" date="2014" name="Nature">
        <title>An environmental bacterial taxon with a large and distinct metabolic repertoire.</title>
        <authorList>
            <person name="Wilson M.C."/>
            <person name="Mori T."/>
            <person name="Ruckert C."/>
            <person name="Uria A.R."/>
            <person name="Helf M.J."/>
            <person name="Takada K."/>
            <person name="Gernert C."/>
            <person name="Steffens U.A."/>
            <person name="Heycke N."/>
            <person name="Schmitt S."/>
            <person name="Rinke C."/>
            <person name="Helfrich E.J."/>
            <person name="Brachmann A.O."/>
            <person name="Gurgui C."/>
            <person name="Wakimoto T."/>
            <person name="Kracht M."/>
            <person name="Crusemann M."/>
            <person name="Hentschel U."/>
            <person name="Abe I."/>
            <person name="Matsunaga S."/>
            <person name="Kalinowski J."/>
            <person name="Takeyama H."/>
            <person name="Piel J."/>
        </authorList>
    </citation>
    <scope>NUCLEOTIDE SEQUENCE [LARGE SCALE GENOMIC DNA]</scope>
    <source>
        <strain evidence="3">TSY2</strain>
    </source>
</reference>
<organism evidence="2 3">
    <name type="scientific">Candidatus Entotheonella gemina</name>
    <dbReference type="NCBI Taxonomy" id="1429439"/>
    <lineage>
        <taxon>Bacteria</taxon>
        <taxon>Pseudomonadati</taxon>
        <taxon>Nitrospinota/Tectimicrobiota group</taxon>
        <taxon>Candidatus Tectimicrobiota</taxon>
        <taxon>Candidatus Entotheonellia</taxon>
        <taxon>Candidatus Entotheonellales</taxon>
        <taxon>Candidatus Entotheonellaceae</taxon>
        <taxon>Candidatus Entotheonella</taxon>
    </lineage>
</organism>
<protein>
    <recommendedName>
        <fullName evidence="1">PilZ domain-containing protein</fullName>
    </recommendedName>
</protein>